<evidence type="ECO:0008006" key="3">
    <source>
        <dbReference type="Google" id="ProtNLM"/>
    </source>
</evidence>
<comment type="caution">
    <text evidence="1">The sequence shown here is derived from an EMBL/GenBank/DDBJ whole genome shotgun (WGS) entry which is preliminary data.</text>
</comment>
<dbReference type="EMBL" id="NCKW01004878">
    <property type="protein sequence ID" value="POM74379.1"/>
    <property type="molecule type" value="Genomic_DNA"/>
</dbReference>
<protein>
    <recommendedName>
        <fullName evidence="3">Reverse transcriptase Ty1/copia-type domain-containing protein</fullName>
    </recommendedName>
</protein>
<dbReference type="CDD" id="cd09272">
    <property type="entry name" value="RNase_HI_RT_Ty1"/>
    <property type="match status" value="1"/>
</dbReference>
<sequence>MDIETVLLNGKLDEEVFMKLPQGLEIDGKENWVCKPHKSLRKGELVVVAIYVDDLLLLSKTANVMKELKLSISARQLWISQQSNADTILKKFNMEHGAGVATPTAAGKKLTKQQAPTSEEATAKMLKKPFRQAIGSLMYQMIGSRPDMDFAIQDVSCYFANYGEVHGEAVKRCLCYLKATRDHGLEFSGETVVLRAFTDSGYASCEDDRRSVSSYVTRIGNCTVTWSSRKQRIVAQATAEAEYVALAHSTVVNEDNQACIVIAENPSHHTRVKHIDVRYHFIREHVQLEDVDLRYVVSKENEADIMTKGLLKEQFEYLRRGLNVKPMG</sequence>
<organism evidence="1 2">
    <name type="scientific">Phytophthora palmivora</name>
    <dbReference type="NCBI Taxonomy" id="4796"/>
    <lineage>
        <taxon>Eukaryota</taxon>
        <taxon>Sar</taxon>
        <taxon>Stramenopiles</taxon>
        <taxon>Oomycota</taxon>
        <taxon>Peronosporomycetes</taxon>
        <taxon>Peronosporales</taxon>
        <taxon>Peronosporaceae</taxon>
        <taxon>Phytophthora</taxon>
    </lineage>
</organism>
<dbReference type="Proteomes" id="UP000237271">
    <property type="component" value="Unassembled WGS sequence"/>
</dbReference>
<dbReference type="PANTHER" id="PTHR11439:SF440">
    <property type="entry name" value="INTEGRASE CATALYTIC DOMAIN-CONTAINING PROTEIN"/>
    <property type="match status" value="1"/>
</dbReference>
<name>A0A2P4Y9P3_9STRA</name>
<proteinExistence type="predicted"/>
<dbReference type="PANTHER" id="PTHR11439">
    <property type="entry name" value="GAG-POL-RELATED RETROTRANSPOSON"/>
    <property type="match status" value="1"/>
</dbReference>
<dbReference type="AlphaFoldDB" id="A0A2P4Y9P3"/>
<accession>A0A2P4Y9P3</accession>
<gene>
    <name evidence="1" type="ORF">PHPALM_8680</name>
</gene>
<reference evidence="1 2" key="1">
    <citation type="journal article" date="2017" name="Genome Biol. Evol.">
        <title>Phytophthora megakarya and P. palmivora, closely related causal agents of cacao black pod rot, underwent increases in genome sizes and gene numbers by different mechanisms.</title>
        <authorList>
            <person name="Ali S.S."/>
            <person name="Shao J."/>
            <person name="Lary D.J."/>
            <person name="Kronmiller B."/>
            <person name="Shen D."/>
            <person name="Strem M.D."/>
            <person name="Amoako-Attah I."/>
            <person name="Akrofi A.Y."/>
            <person name="Begoude B.A."/>
            <person name="Ten Hoopen G.M."/>
            <person name="Coulibaly K."/>
            <person name="Kebe B.I."/>
            <person name="Melnick R.L."/>
            <person name="Guiltinan M.J."/>
            <person name="Tyler B.M."/>
            <person name="Meinhardt L.W."/>
            <person name="Bailey B.A."/>
        </authorList>
    </citation>
    <scope>NUCLEOTIDE SEQUENCE [LARGE SCALE GENOMIC DNA]</scope>
    <source>
        <strain evidence="2">sbr112.9</strain>
    </source>
</reference>
<evidence type="ECO:0000313" key="2">
    <source>
        <dbReference type="Proteomes" id="UP000237271"/>
    </source>
</evidence>
<dbReference type="OrthoDB" id="122919at2759"/>
<evidence type="ECO:0000313" key="1">
    <source>
        <dbReference type="EMBL" id="POM74379.1"/>
    </source>
</evidence>
<keyword evidence="2" id="KW-1185">Reference proteome</keyword>